<dbReference type="EMBL" id="CAXKWB010046406">
    <property type="protein sequence ID" value="CAL4163664.1"/>
    <property type="molecule type" value="Genomic_DNA"/>
</dbReference>
<dbReference type="Gene3D" id="1.25.40.20">
    <property type="entry name" value="Ankyrin repeat-containing domain"/>
    <property type="match status" value="1"/>
</dbReference>
<dbReference type="PROSITE" id="PS50088">
    <property type="entry name" value="ANK_REPEAT"/>
    <property type="match status" value="2"/>
</dbReference>
<accession>A0AAV2S4F7</accession>
<dbReference type="PROSITE" id="PS50297">
    <property type="entry name" value="ANK_REP_REGION"/>
    <property type="match status" value="1"/>
</dbReference>
<feature type="non-terminal residue" evidence="5">
    <location>
        <position position="175"/>
    </location>
</feature>
<gene>
    <name evidence="5" type="ORF">MNOR_LOCUS33039</name>
</gene>
<feature type="repeat" description="ANK" evidence="3">
    <location>
        <begin position="72"/>
        <end position="104"/>
    </location>
</feature>
<evidence type="ECO:0000256" key="1">
    <source>
        <dbReference type="ARBA" id="ARBA00022737"/>
    </source>
</evidence>
<dbReference type="Proteomes" id="UP001497623">
    <property type="component" value="Unassembled WGS sequence"/>
</dbReference>
<evidence type="ECO:0000256" key="4">
    <source>
        <dbReference type="SAM" id="SignalP"/>
    </source>
</evidence>
<dbReference type="GO" id="GO:0000976">
    <property type="term" value="F:transcription cis-regulatory region binding"/>
    <property type="evidence" value="ECO:0007669"/>
    <property type="project" value="TreeGrafter"/>
</dbReference>
<reference evidence="5 6" key="1">
    <citation type="submission" date="2024-05" db="EMBL/GenBank/DDBJ databases">
        <authorList>
            <person name="Wallberg A."/>
        </authorList>
    </citation>
    <scope>NUCLEOTIDE SEQUENCE [LARGE SCALE GENOMIC DNA]</scope>
</reference>
<evidence type="ECO:0000313" key="5">
    <source>
        <dbReference type="EMBL" id="CAL4163664.1"/>
    </source>
</evidence>
<keyword evidence="1" id="KW-0677">Repeat</keyword>
<organism evidence="5 6">
    <name type="scientific">Meganyctiphanes norvegica</name>
    <name type="common">Northern krill</name>
    <name type="synonym">Thysanopoda norvegica</name>
    <dbReference type="NCBI Taxonomy" id="48144"/>
    <lineage>
        <taxon>Eukaryota</taxon>
        <taxon>Metazoa</taxon>
        <taxon>Ecdysozoa</taxon>
        <taxon>Arthropoda</taxon>
        <taxon>Crustacea</taxon>
        <taxon>Multicrustacea</taxon>
        <taxon>Malacostraca</taxon>
        <taxon>Eumalacostraca</taxon>
        <taxon>Eucarida</taxon>
        <taxon>Euphausiacea</taxon>
        <taxon>Euphausiidae</taxon>
        <taxon>Meganyctiphanes</taxon>
    </lineage>
</organism>
<name>A0AAV2S4F7_MEGNR</name>
<feature type="repeat" description="ANK" evidence="3">
    <location>
        <begin position="38"/>
        <end position="70"/>
    </location>
</feature>
<dbReference type="AlphaFoldDB" id="A0AAV2S4F7"/>
<keyword evidence="2 3" id="KW-0040">ANK repeat</keyword>
<keyword evidence="6" id="KW-1185">Reference proteome</keyword>
<dbReference type="SUPFAM" id="SSF48403">
    <property type="entry name" value="Ankyrin repeat"/>
    <property type="match status" value="1"/>
</dbReference>
<dbReference type="Pfam" id="PF12796">
    <property type="entry name" value="Ank_2"/>
    <property type="match status" value="1"/>
</dbReference>
<dbReference type="GO" id="GO:0005634">
    <property type="term" value="C:nucleus"/>
    <property type="evidence" value="ECO:0007669"/>
    <property type="project" value="TreeGrafter"/>
</dbReference>
<dbReference type="InterPro" id="IPR050663">
    <property type="entry name" value="Ankyrin-SOCS_Box"/>
</dbReference>
<dbReference type="InterPro" id="IPR036770">
    <property type="entry name" value="Ankyrin_rpt-contain_sf"/>
</dbReference>
<feature type="signal peptide" evidence="4">
    <location>
        <begin position="1"/>
        <end position="23"/>
    </location>
</feature>
<dbReference type="SMART" id="SM00248">
    <property type="entry name" value="ANK"/>
    <property type="match status" value="2"/>
</dbReference>
<evidence type="ECO:0000256" key="2">
    <source>
        <dbReference type="ARBA" id="ARBA00023043"/>
    </source>
</evidence>
<keyword evidence="4" id="KW-0732">Signal</keyword>
<comment type="caution">
    <text evidence="5">The sequence shown here is derived from an EMBL/GenBank/DDBJ whole genome shotgun (WGS) entry which is preliminary data.</text>
</comment>
<evidence type="ECO:0000313" key="6">
    <source>
        <dbReference type="Proteomes" id="UP001497623"/>
    </source>
</evidence>
<dbReference type="PANTHER" id="PTHR24193">
    <property type="entry name" value="ANKYRIN REPEAT PROTEIN"/>
    <property type="match status" value="1"/>
</dbReference>
<dbReference type="InterPro" id="IPR002110">
    <property type="entry name" value="Ankyrin_rpt"/>
</dbReference>
<feature type="chain" id="PRO_5043348799" description="Ankyrin repeat domain-containing protein" evidence="4">
    <location>
        <begin position="24"/>
        <end position="175"/>
    </location>
</feature>
<evidence type="ECO:0008006" key="7">
    <source>
        <dbReference type="Google" id="ProtNLM"/>
    </source>
</evidence>
<dbReference type="GO" id="GO:0045944">
    <property type="term" value="P:positive regulation of transcription by RNA polymerase II"/>
    <property type="evidence" value="ECO:0007669"/>
    <property type="project" value="TreeGrafter"/>
</dbReference>
<evidence type="ECO:0000256" key="3">
    <source>
        <dbReference type="PROSITE-ProRule" id="PRU00023"/>
    </source>
</evidence>
<proteinExistence type="predicted"/>
<sequence>MNSFMVFKLGIFILFGGPTICNGYCLFECAKPWSVSYCNKYPLAWAAEIGNVTLAKQLIEEGQDVNKQEQGVNETPLHWAGWMGRSDMAKFLISNGAKITITTTELITPLYFAEGRRCDQPFWKEQETTCCTAAIEYDATIRMLQGGCEVTGCAENLECIEKKCMTPEVSGLTLN</sequence>
<dbReference type="PANTHER" id="PTHR24193:SF121">
    <property type="entry name" value="ADA2A-CONTAINING COMPLEX COMPONENT 3, ISOFORM D"/>
    <property type="match status" value="1"/>
</dbReference>
<protein>
    <recommendedName>
        <fullName evidence="7">Ankyrin repeat domain-containing protein</fullName>
    </recommendedName>
</protein>